<comment type="caution">
    <text evidence="8">The sequence shown here is derived from an EMBL/GenBank/DDBJ whole genome shotgun (WGS) entry which is preliminary data.</text>
</comment>
<dbReference type="InterPro" id="IPR036259">
    <property type="entry name" value="MFS_trans_sf"/>
</dbReference>
<evidence type="ECO:0000313" key="8">
    <source>
        <dbReference type="EMBL" id="GAA0482787.1"/>
    </source>
</evidence>
<evidence type="ECO:0000256" key="4">
    <source>
        <dbReference type="ARBA" id="ARBA00022989"/>
    </source>
</evidence>
<keyword evidence="3 6" id="KW-0812">Transmembrane</keyword>
<dbReference type="Gene3D" id="1.20.1250.20">
    <property type="entry name" value="MFS general substrate transporter like domains"/>
    <property type="match status" value="1"/>
</dbReference>
<evidence type="ECO:0000256" key="1">
    <source>
        <dbReference type="ARBA" id="ARBA00004651"/>
    </source>
</evidence>
<feature type="transmembrane region" description="Helical" evidence="6">
    <location>
        <begin position="345"/>
        <end position="367"/>
    </location>
</feature>
<dbReference type="InterPro" id="IPR050930">
    <property type="entry name" value="MFS_Vesicular_Transporter"/>
</dbReference>
<keyword evidence="9" id="KW-1185">Reference proteome</keyword>
<comment type="subcellular location">
    <subcellularLocation>
        <location evidence="1">Cell membrane</location>
        <topology evidence="1">Multi-pass membrane protein</topology>
    </subcellularLocation>
</comment>
<feature type="transmembrane region" description="Helical" evidence="6">
    <location>
        <begin position="75"/>
        <end position="97"/>
    </location>
</feature>
<dbReference type="Pfam" id="PF07690">
    <property type="entry name" value="MFS_1"/>
    <property type="match status" value="1"/>
</dbReference>
<feature type="transmembrane region" description="Helical" evidence="6">
    <location>
        <begin position="160"/>
        <end position="182"/>
    </location>
</feature>
<feature type="transmembrane region" description="Helical" evidence="6">
    <location>
        <begin position="373"/>
        <end position="393"/>
    </location>
</feature>
<reference evidence="9" key="1">
    <citation type="journal article" date="2019" name="Int. J. Syst. Evol. Microbiol.">
        <title>The Global Catalogue of Microorganisms (GCM) 10K type strain sequencing project: providing services to taxonomists for standard genome sequencing and annotation.</title>
        <authorList>
            <consortium name="The Broad Institute Genomics Platform"/>
            <consortium name="The Broad Institute Genome Sequencing Center for Infectious Disease"/>
            <person name="Wu L."/>
            <person name="Ma J."/>
        </authorList>
    </citation>
    <scope>NUCLEOTIDE SEQUENCE [LARGE SCALE GENOMIC DNA]</scope>
    <source>
        <strain evidence="9">JCM 12389</strain>
    </source>
</reference>
<keyword evidence="5 6" id="KW-0472">Membrane</keyword>
<keyword evidence="4 6" id="KW-1133">Transmembrane helix</keyword>
<organism evidence="8 9">
    <name type="scientific">Salinibacillus aidingensis</name>
    <dbReference type="NCBI Taxonomy" id="237684"/>
    <lineage>
        <taxon>Bacteria</taxon>
        <taxon>Bacillati</taxon>
        <taxon>Bacillota</taxon>
        <taxon>Bacilli</taxon>
        <taxon>Bacillales</taxon>
        <taxon>Bacillaceae</taxon>
        <taxon>Salinibacillus</taxon>
    </lineage>
</organism>
<feature type="domain" description="Major facilitator superfamily (MFS) profile" evidence="7">
    <location>
        <begin position="7"/>
        <end position="397"/>
    </location>
</feature>
<feature type="transmembrane region" description="Helical" evidence="6">
    <location>
        <begin position="103"/>
        <end position="121"/>
    </location>
</feature>
<gene>
    <name evidence="8" type="ORF">GCM10008986_04650</name>
</gene>
<evidence type="ECO:0000313" key="9">
    <source>
        <dbReference type="Proteomes" id="UP001500880"/>
    </source>
</evidence>
<evidence type="ECO:0000259" key="7">
    <source>
        <dbReference type="PROSITE" id="PS50850"/>
    </source>
</evidence>
<feature type="transmembrane region" description="Helical" evidence="6">
    <location>
        <begin position="242"/>
        <end position="261"/>
    </location>
</feature>
<proteinExistence type="predicted"/>
<dbReference type="PANTHER" id="PTHR23506:SF23">
    <property type="entry name" value="GH10249P"/>
    <property type="match status" value="1"/>
</dbReference>
<dbReference type="PANTHER" id="PTHR23506">
    <property type="entry name" value="GH10249P"/>
    <property type="match status" value="1"/>
</dbReference>
<dbReference type="InterPro" id="IPR011701">
    <property type="entry name" value="MFS"/>
</dbReference>
<keyword evidence="2" id="KW-0813">Transport</keyword>
<name>A0ABP3KMH7_9BACI</name>
<evidence type="ECO:0000256" key="3">
    <source>
        <dbReference type="ARBA" id="ARBA00022692"/>
    </source>
</evidence>
<protein>
    <submittedName>
        <fullName evidence="8">MFS transporter</fullName>
    </submittedName>
</protein>
<dbReference type="Proteomes" id="UP001500880">
    <property type="component" value="Unassembled WGS sequence"/>
</dbReference>
<feature type="transmembrane region" description="Helical" evidence="6">
    <location>
        <begin position="307"/>
        <end position="325"/>
    </location>
</feature>
<dbReference type="SUPFAM" id="SSF103473">
    <property type="entry name" value="MFS general substrate transporter"/>
    <property type="match status" value="1"/>
</dbReference>
<dbReference type="PROSITE" id="PS50850">
    <property type="entry name" value="MFS"/>
    <property type="match status" value="1"/>
</dbReference>
<evidence type="ECO:0000256" key="5">
    <source>
        <dbReference type="ARBA" id="ARBA00023136"/>
    </source>
</evidence>
<dbReference type="RefSeq" id="WP_343837117.1">
    <property type="nucleotide sequence ID" value="NZ_BAAADO010000001.1"/>
</dbReference>
<dbReference type="InterPro" id="IPR020846">
    <property type="entry name" value="MFS_dom"/>
</dbReference>
<sequence length="400" mass="44075">MVSQKSRVVGIALITAIGVMGDSMLFVVLPIYWEEFGLTALWQIGILLSINRFIRLPINPLVGLFYQHYQIRTGMFFAVILAVLTTMSYGLLHQFWLLVIMRALWGVAWSLLRLGGYLTVIDVANHQNRGNYVGLYNGLWGLGGLVGMLAGGLLVDQTSVVFVTSLFALVGLLVLPAISFLVPGIKHTKNEEEKEKDYERANWFTPYIGMVLLTGMSMGFIVFGLFASTLSPLIERVYTDEWTILQITLGAATLAGMIQAIRWGWDPFIAPLVGKILDSAKSMVSILFIPLFGGGILLIFLGNIESIIILIVGLLVFQLISTMFVTTTDTLATSAAARTDRVKMITAHTVVVDVGAALGPFVSYLILELYSLTAIYYISGSLLILLGGSWFIFNRRRLSE</sequence>
<accession>A0ABP3KMH7</accession>
<evidence type="ECO:0000256" key="2">
    <source>
        <dbReference type="ARBA" id="ARBA00022448"/>
    </source>
</evidence>
<evidence type="ECO:0000256" key="6">
    <source>
        <dbReference type="SAM" id="Phobius"/>
    </source>
</evidence>
<feature type="transmembrane region" description="Helical" evidence="6">
    <location>
        <begin position="12"/>
        <end position="32"/>
    </location>
</feature>
<feature type="transmembrane region" description="Helical" evidence="6">
    <location>
        <begin position="282"/>
        <end position="301"/>
    </location>
</feature>
<feature type="transmembrane region" description="Helical" evidence="6">
    <location>
        <begin position="133"/>
        <end position="154"/>
    </location>
</feature>
<feature type="transmembrane region" description="Helical" evidence="6">
    <location>
        <begin position="203"/>
        <end position="230"/>
    </location>
</feature>
<dbReference type="EMBL" id="BAAADO010000001">
    <property type="protein sequence ID" value="GAA0482787.1"/>
    <property type="molecule type" value="Genomic_DNA"/>
</dbReference>